<organism evidence="4 5">
    <name type="scientific">Rhodopirellula islandica</name>
    <dbReference type="NCBI Taxonomy" id="595434"/>
    <lineage>
        <taxon>Bacteria</taxon>
        <taxon>Pseudomonadati</taxon>
        <taxon>Planctomycetota</taxon>
        <taxon>Planctomycetia</taxon>
        <taxon>Pirellulales</taxon>
        <taxon>Pirellulaceae</taxon>
        <taxon>Rhodopirellula</taxon>
    </lineage>
</organism>
<evidence type="ECO:0000313" key="5">
    <source>
        <dbReference type="Proteomes" id="UP000036367"/>
    </source>
</evidence>
<dbReference type="PATRIC" id="fig|595434.4.peg.3042"/>
<dbReference type="InterPro" id="IPR029753">
    <property type="entry name" value="D-isomer_DH_CS"/>
</dbReference>
<evidence type="ECO:0000313" key="4">
    <source>
        <dbReference type="EMBL" id="KLU04923.1"/>
    </source>
</evidence>
<evidence type="ECO:0000259" key="3">
    <source>
        <dbReference type="Pfam" id="PF02826"/>
    </source>
</evidence>
<dbReference type="GO" id="GO:0004617">
    <property type="term" value="F:phosphoglycerate dehydrogenase activity"/>
    <property type="evidence" value="ECO:0007669"/>
    <property type="project" value="UniProtKB-EC"/>
</dbReference>
<dbReference type="RefSeq" id="WP_047814714.1">
    <property type="nucleotide sequence ID" value="NZ_LECT01000025.1"/>
</dbReference>
<reference evidence="4" key="1">
    <citation type="submission" date="2015-05" db="EMBL/GenBank/DDBJ databases">
        <title>Permanent draft genome of Rhodopirellula islandicus K833.</title>
        <authorList>
            <person name="Kizina J."/>
            <person name="Richter M."/>
            <person name="Glockner F.O."/>
            <person name="Harder J."/>
        </authorList>
    </citation>
    <scope>NUCLEOTIDE SEQUENCE [LARGE SCALE GENOMIC DNA]</scope>
    <source>
        <strain evidence="4">K833</strain>
    </source>
</reference>
<dbReference type="AlphaFoldDB" id="A0A0J1BEB4"/>
<dbReference type="SUPFAM" id="SSF52283">
    <property type="entry name" value="Formate/glycerate dehydrogenase catalytic domain-like"/>
    <property type="match status" value="1"/>
</dbReference>
<comment type="caution">
    <text evidence="4">The sequence shown here is derived from an EMBL/GenBank/DDBJ whole genome shotgun (WGS) entry which is preliminary data.</text>
</comment>
<dbReference type="InterPro" id="IPR006140">
    <property type="entry name" value="D-isomer_DH_NAD-bd"/>
</dbReference>
<dbReference type="OrthoDB" id="277029at2"/>
<dbReference type="PANTHER" id="PTHR43333">
    <property type="entry name" value="2-HACID_DH_C DOMAIN-CONTAINING PROTEIN"/>
    <property type="match status" value="1"/>
</dbReference>
<proteinExistence type="predicted"/>
<dbReference type="GO" id="GO:0051287">
    <property type="term" value="F:NAD binding"/>
    <property type="evidence" value="ECO:0007669"/>
    <property type="project" value="InterPro"/>
</dbReference>
<dbReference type="PROSITE" id="PS00671">
    <property type="entry name" value="D_2_HYDROXYACID_DH_3"/>
    <property type="match status" value="1"/>
</dbReference>
<evidence type="ECO:0000256" key="1">
    <source>
        <dbReference type="ARBA" id="ARBA00023002"/>
    </source>
</evidence>
<feature type="domain" description="D-isomer specific 2-hydroxyacid dehydrogenase NAD-binding" evidence="3">
    <location>
        <begin position="133"/>
        <end position="307"/>
    </location>
</feature>
<dbReference type="EMBL" id="LECT01000025">
    <property type="protein sequence ID" value="KLU04923.1"/>
    <property type="molecule type" value="Genomic_DNA"/>
</dbReference>
<dbReference type="InterPro" id="IPR036291">
    <property type="entry name" value="NAD(P)-bd_dom_sf"/>
</dbReference>
<gene>
    <name evidence="4" type="ORF">RISK_003191</name>
</gene>
<evidence type="ECO:0000256" key="2">
    <source>
        <dbReference type="ARBA" id="ARBA00023027"/>
    </source>
</evidence>
<dbReference type="EC" id="1.1.1.95" evidence="4"/>
<dbReference type="PANTHER" id="PTHR43333:SF1">
    <property type="entry name" value="D-ISOMER SPECIFIC 2-HYDROXYACID DEHYDROGENASE NAD-BINDING DOMAIN-CONTAINING PROTEIN"/>
    <property type="match status" value="1"/>
</dbReference>
<sequence>MSHPRERLPANEIDSVRRVVLCYPALPRHIEQLEATLAELKADPNCPLNHDVEVVDAGQERIDELLPTADIFIGHAKVPVDWDRVLAAGRLGWIQSSAAGLDHCLVPGVIANPNIMVSSASGLFAPQVAEQTFALLFGVLRRIGLFERARPKREFIRLPTEDLRGKTVGIVGLGGNGRAIAAKLAPWDVRLIATDYYPEDCPPEVETLWPAERVNDLFAASDIVILTLPLNSSTRKWIGAEQIAAMKPGGYLINVARGQVLDEEALVDALKSGHLAGAGVDVTYTEPLPENSPLWDHPNVLITPHVGAQSARRVDDSNELACVNLRRYFHGETIINRVDKNLGFPHPHDSHAAWVRSQS</sequence>
<dbReference type="STRING" id="595434.RISK_003191"/>
<dbReference type="SUPFAM" id="SSF51735">
    <property type="entry name" value="NAD(P)-binding Rossmann-fold domains"/>
    <property type="match status" value="1"/>
</dbReference>
<dbReference type="Pfam" id="PF02826">
    <property type="entry name" value="2-Hacid_dh_C"/>
    <property type="match status" value="1"/>
</dbReference>
<dbReference type="CDD" id="cd05300">
    <property type="entry name" value="2-Hacid_dh_1"/>
    <property type="match status" value="1"/>
</dbReference>
<keyword evidence="2" id="KW-0520">NAD</keyword>
<name>A0A0J1BEB4_RHOIS</name>
<protein>
    <submittedName>
        <fullName evidence="4">D-3-phosphoglycerate dehydrogenase</fullName>
        <ecNumber evidence="4">1.1.1.95</ecNumber>
    </submittedName>
</protein>
<accession>A0A0J1BEB4</accession>
<dbReference type="Gene3D" id="3.40.50.720">
    <property type="entry name" value="NAD(P)-binding Rossmann-like Domain"/>
    <property type="match status" value="2"/>
</dbReference>
<keyword evidence="1 4" id="KW-0560">Oxidoreductase</keyword>
<keyword evidence="5" id="KW-1185">Reference proteome</keyword>
<dbReference type="Proteomes" id="UP000036367">
    <property type="component" value="Unassembled WGS sequence"/>
</dbReference>